<reference evidence="3" key="2">
    <citation type="journal article" date="2021" name="Sci. Data">
        <title>Chromosome-scale genome sequencing, assembly and annotation of six genomes from subfamily Leishmaniinae.</title>
        <authorList>
            <person name="Almutairi H."/>
            <person name="Urbaniak M.D."/>
            <person name="Bates M.D."/>
            <person name="Jariyapan N."/>
            <person name="Kwakye-Nuako G."/>
            <person name="Thomaz Soccol V."/>
            <person name="Al-Salem W.S."/>
            <person name="Dillon R.J."/>
            <person name="Bates P.A."/>
            <person name="Gatherer D."/>
        </authorList>
    </citation>
    <scope>NUCLEOTIDE SEQUENCE [LARGE SCALE GENOMIC DNA]</scope>
</reference>
<feature type="compositionally biased region" description="Basic and acidic residues" evidence="1">
    <location>
        <begin position="165"/>
        <end position="177"/>
    </location>
</feature>
<organism evidence="2 3">
    <name type="scientific">Leishmania martiniquensis</name>
    <dbReference type="NCBI Taxonomy" id="1580590"/>
    <lineage>
        <taxon>Eukaryota</taxon>
        <taxon>Discoba</taxon>
        <taxon>Euglenozoa</taxon>
        <taxon>Kinetoplastea</taxon>
        <taxon>Metakinetoplastina</taxon>
        <taxon>Trypanosomatida</taxon>
        <taxon>Trypanosomatidae</taxon>
        <taxon>Leishmaniinae</taxon>
        <taxon>Leishmania</taxon>
    </lineage>
</organism>
<proteinExistence type="predicted"/>
<dbReference type="OrthoDB" id="267346at2759"/>
<protein>
    <submittedName>
        <fullName evidence="2">Uncharacterized protein</fullName>
    </submittedName>
</protein>
<comment type="caution">
    <text evidence="2">The sequence shown here is derived from an EMBL/GenBank/DDBJ whole genome shotgun (WGS) entry which is preliminary data.</text>
</comment>
<feature type="region of interest" description="Disordered" evidence="1">
    <location>
        <begin position="1"/>
        <end position="23"/>
    </location>
</feature>
<dbReference type="EMBL" id="JAFEUZ010000006">
    <property type="protein sequence ID" value="KAG5486722.1"/>
    <property type="molecule type" value="Genomic_DNA"/>
</dbReference>
<gene>
    <name evidence="2" type="ORF">LSCM1_07976</name>
</gene>
<feature type="compositionally biased region" description="Low complexity" evidence="1">
    <location>
        <begin position="82"/>
        <end position="98"/>
    </location>
</feature>
<feature type="region of interest" description="Disordered" evidence="1">
    <location>
        <begin position="377"/>
        <end position="422"/>
    </location>
</feature>
<feature type="compositionally biased region" description="Low complexity" evidence="1">
    <location>
        <begin position="563"/>
        <end position="605"/>
    </location>
</feature>
<feature type="compositionally biased region" description="Polar residues" evidence="1">
    <location>
        <begin position="608"/>
        <end position="623"/>
    </location>
</feature>
<dbReference type="AlphaFoldDB" id="A0A836HIA3"/>
<name>A0A836HIA3_9TRYP</name>
<dbReference type="KEGG" id="lmat:92517835"/>
<evidence type="ECO:0000313" key="2">
    <source>
        <dbReference type="EMBL" id="KAG5486722.1"/>
    </source>
</evidence>
<reference evidence="3" key="1">
    <citation type="journal article" date="2021" name="Microbiol. Resour. Announc.">
        <title>LGAAP: Leishmaniinae Genome Assembly and Annotation Pipeline.</title>
        <authorList>
            <person name="Almutairi H."/>
            <person name="Urbaniak M.D."/>
            <person name="Bates M.D."/>
            <person name="Jariyapan N."/>
            <person name="Kwakye-Nuako G."/>
            <person name="Thomaz-Soccol V."/>
            <person name="Al-Salem W.S."/>
            <person name="Dillon R.J."/>
            <person name="Bates P.A."/>
            <person name="Gatherer D."/>
        </authorList>
    </citation>
    <scope>NUCLEOTIDE SEQUENCE [LARGE SCALE GENOMIC DNA]</scope>
</reference>
<dbReference type="Proteomes" id="UP000673552">
    <property type="component" value="Unassembled WGS sequence"/>
</dbReference>
<dbReference type="RefSeq" id="XP_067181179.1">
    <property type="nucleotide sequence ID" value="XM_067325323.1"/>
</dbReference>
<feature type="region of interest" description="Disordered" evidence="1">
    <location>
        <begin position="231"/>
        <end position="351"/>
    </location>
</feature>
<feature type="compositionally biased region" description="Low complexity" evidence="1">
    <location>
        <begin position="134"/>
        <end position="151"/>
    </location>
</feature>
<accession>A0A836HIA3</accession>
<evidence type="ECO:0000313" key="3">
    <source>
        <dbReference type="Proteomes" id="UP000673552"/>
    </source>
</evidence>
<feature type="region of interest" description="Disordered" evidence="1">
    <location>
        <begin position="37"/>
        <end position="218"/>
    </location>
</feature>
<sequence>MGCAGSKTKAGRRREGSAEAPGGVATVEAVIARSFEPRGDRVNEWLTSTVRANTAERDEDMDPQSPGRASDATAEGKPALGASTTAAAAAATATDSAAGEPARTVLEAADTETKPQLGEDAPEETDGVSKSAGAVTQSSASSTPASPQPQVAEKDDTSAGSLIRLEMDGSETAKEAAADEVEVELSPPYSLPPAESEQRPGPDHAPATEPAPSPSLPAVEVVVCDAKATQLAAAESVQVSESKGELPRPPPPQDIQRLRRVRASVSSNTSASSRRPMTGEERLAASTASAPRRHSRKSSVADSFSVGVQPVREPAPRQHRGSVAAAAPPAPRGGRRGGHRDAAAALPSTSASSLISVTSVIQDALVPAGTLSEHVVARSRRDASGREAGSPQLDMKPSRYRESLDGTGAPHSQQPLHPAPTWWRRGFTSPIPYRQGYTNPAPDAGPLTCRPLATYLPPPTAYVIGAAGSAPPRLLLNPSAFAAIEASTAELLESHTLRLAGAHAGAAALTGHDRESEASASISRRSAAPWMTAPLAERLPTSKVGSSVYQEPLKMPPPQLYGPAYDPAAALPSPAADSSHSRSSQPPRRAAPATQVQQQQQRYPADLSSGQPSEYHTPSQSSVRVRAAATGKGKNGGFGADPAGVGGMHDAEQELDVYEQQYGNAQEPREDSVATYEPSTTDDVPTNAAVLLPAGRDGGSSPMLRYPWRGGSNTSEDEGA</sequence>
<keyword evidence="3" id="KW-1185">Reference proteome</keyword>
<feature type="compositionally biased region" description="Low complexity" evidence="1">
    <location>
        <begin position="263"/>
        <end position="275"/>
    </location>
</feature>
<feature type="region of interest" description="Disordered" evidence="1">
    <location>
        <begin position="558"/>
        <end position="720"/>
    </location>
</feature>
<dbReference type="GeneID" id="92517835"/>
<feature type="compositionally biased region" description="Gly residues" evidence="1">
    <location>
        <begin position="633"/>
        <end position="647"/>
    </location>
</feature>
<evidence type="ECO:0000256" key="1">
    <source>
        <dbReference type="SAM" id="MobiDB-lite"/>
    </source>
</evidence>